<evidence type="ECO:0000313" key="1">
    <source>
        <dbReference type="EMBL" id="GEL53180.1"/>
    </source>
</evidence>
<gene>
    <name evidence="1" type="ORF">ABO01nite_11870</name>
</gene>
<reference evidence="1 2" key="1">
    <citation type="submission" date="2019-07" db="EMBL/GenBank/DDBJ databases">
        <title>Whole genome shotgun sequence of Asaia bogorensis NBRC 16594.</title>
        <authorList>
            <person name="Hosoyama A."/>
            <person name="Uohara A."/>
            <person name="Ohji S."/>
            <person name="Ichikawa N."/>
        </authorList>
    </citation>
    <scope>NUCLEOTIDE SEQUENCE [LARGE SCALE GENOMIC DNA]</scope>
    <source>
        <strain evidence="1 2">NBRC 16594</strain>
    </source>
</reference>
<sequence>MLAGVVLPAVVLVGVALDEGAADGVVAAEAGACEVTPEAADDAVAGADAACAGAAGVSCARVAWAVANDRPTSETMNA</sequence>
<keyword evidence="2" id="KW-1185">Reference proteome</keyword>
<dbReference type="Proteomes" id="UP000321287">
    <property type="component" value="Unassembled WGS sequence"/>
</dbReference>
<name>A0AAN4R2N3_9PROT</name>
<organism evidence="1 2">
    <name type="scientific">Asaia bogorensis NBRC 16594</name>
    <dbReference type="NCBI Taxonomy" id="1231624"/>
    <lineage>
        <taxon>Bacteria</taxon>
        <taxon>Pseudomonadati</taxon>
        <taxon>Pseudomonadota</taxon>
        <taxon>Alphaproteobacteria</taxon>
        <taxon>Acetobacterales</taxon>
        <taxon>Acetobacteraceae</taxon>
        <taxon>Asaia</taxon>
    </lineage>
</organism>
<protein>
    <submittedName>
        <fullName evidence="1">Uncharacterized protein</fullName>
    </submittedName>
</protein>
<evidence type="ECO:0000313" key="2">
    <source>
        <dbReference type="Proteomes" id="UP000321287"/>
    </source>
</evidence>
<dbReference type="KEGG" id="abg:Asbog_00520"/>
<dbReference type="AlphaFoldDB" id="A0AAN4R2N3"/>
<proteinExistence type="predicted"/>
<accession>A0AAN4R2N3</accession>
<dbReference type="EMBL" id="BJVS01000002">
    <property type="protein sequence ID" value="GEL53180.1"/>
    <property type="molecule type" value="Genomic_DNA"/>
</dbReference>
<comment type="caution">
    <text evidence="1">The sequence shown here is derived from an EMBL/GenBank/DDBJ whole genome shotgun (WGS) entry which is preliminary data.</text>
</comment>